<dbReference type="InterPro" id="IPR001240">
    <property type="entry name" value="PRAI_dom"/>
</dbReference>
<evidence type="ECO:0000256" key="9">
    <source>
        <dbReference type="HAMAP-Rule" id="MF_00135"/>
    </source>
</evidence>
<organism evidence="11 12">
    <name type="scientific">Coraliomargarita akajimensis (strain DSM 45221 / IAM 15411 / JCM 23193 / KCTC 12865 / 04OKA010-24)</name>
    <dbReference type="NCBI Taxonomy" id="583355"/>
    <lineage>
        <taxon>Bacteria</taxon>
        <taxon>Pseudomonadati</taxon>
        <taxon>Verrucomicrobiota</taxon>
        <taxon>Opitutia</taxon>
        <taxon>Puniceicoccales</taxon>
        <taxon>Coraliomargaritaceae</taxon>
        <taxon>Coraliomargarita</taxon>
    </lineage>
</organism>
<evidence type="ECO:0000313" key="11">
    <source>
        <dbReference type="EMBL" id="ADE55972.1"/>
    </source>
</evidence>
<feature type="domain" description="N-(5'phosphoribosyl) anthranilate isomerase (PRAI)" evidence="10">
    <location>
        <begin position="9"/>
        <end position="209"/>
    </location>
</feature>
<dbReference type="HAMAP" id="MF_00135">
    <property type="entry name" value="PRAI"/>
    <property type="match status" value="1"/>
</dbReference>
<protein>
    <recommendedName>
        <fullName evidence="4 9">N-(5'-phosphoribosyl)anthranilate isomerase</fullName>
        <shortName evidence="9">PRAI</shortName>
        <ecNumber evidence="3 9">5.3.1.24</ecNumber>
    </recommendedName>
</protein>
<evidence type="ECO:0000256" key="6">
    <source>
        <dbReference type="ARBA" id="ARBA00022822"/>
    </source>
</evidence>
<accession>D5ERC8</accession>
<dbReference type="EMBL" id="CP001998">
    <property type="protein sequence ID" value="ADE55972.1"/>
    <property type="molecule type" value="Genomic_DNA"/>
</dbReference>
<gene>
    <name evidence="9" type="primary">trpF</name>
    <name evidence="11" type="ordered locus">Caka_2959</name>
</gene>
<dbReference type="EC" id="5.3.1.24" evidence="3 9"/>
<evidence type="ECO:0000256" key="2">
    <source>
        <dbReference type="ARBA" id="ARBA00004664"/>
    </source>
</evidence>
<sequence length="216" mass="23487">MMLADVKVKCCGLTREEDVDLVLDLGADYCGFIVYPNSPRGLTLERAIQLAARVPESKRVLVDVAPTPDQIARYAASGFARIQLHGRGEETQGEIEGWASFSGPKRLWYAPRLRPGEPFPEAVLSSVDTILLDAFSSNQIGGTGQTGDWSGFAEFQRAYPATTWILAGGLNPQNVSEAIERSGARHIDVNSGVESAPGIKNPEKLQALFRVLKSDR</sequence>
<dbReference type="InterPro" id="IPR044643">
    <property type="entry name" value="TrpF_fam"/>
</dbReference>
<dbReference type="KEGG" id="caa:Caka_2959"/>
<evidence type="ECO:0000259" key="10">
    <source>
        <dbReference type="Pfam" id="PF00697"/>
    </source>
</evidence>
<dbReference type="HOGENOM" id="CLU_076364_1_1_0"/>
<dbReference type="GO" id="GO:0004640">
    <property type="term" value="F:phosphoribosylanthranilate isomerase activity"/>
    <property type="evidence" value="ECO:0007669"/>
    <property type="project" value="UniProtKB-UniRule"/>
</dbReference>
<comment type="catalytic activity">
    <reaction evidence="1 9">
        <text>N-(5-phospho-beta-D-ribosyl)anthranilate = 1-(2-carboxyphenylamino)-1-deoxy-D-ribulose 5-phosphate</text>
        <dbReference type="Rhea" id="RHEA:21540"/>
        <dbReference type="ChEBI" id="CHEBI:18277"/>
        <dbReference type="ChEBI" id="CHEBI:58613"/>
        <dbReference type="EC" id="5.3.1.24"/>
    </reaction>
</comment>
<keyword evidence="8 9" id="KW-0413">Isomerase</keyword>
<dbReference type="InterPro" id="IPR013785">
    <property type="entry name" value="Aldolase_TIM"/>
</dbReference>
<dbReference type="AlphaFoldDB" id="D5ERC8"/>
<evidence type="ECO:0000256" key="4">
    <source>
        <dbReference type="ARBA" id="ARBA00022272"/>
    </source>
</evidence>
<name>D5ERC8_CORAD</name>
<dbReference type="UniPathway" id="UPA00035">
    <property type="reaction ID" value="UER00042"/>
</dbReference>
<dbReference type="PANTHER" id="PTHR42894">
    <property type="entry name" value="N-(5'-PHOSPHORIBOSYL)ANTHRANILATE ISOMERASE"/>
    <property type="match status" value="1"/>
</dbReference>
<dbReference type="Proteomes" id="UP000000925">
    <property type="component" value="Chromosome"/>
</dbReference>
<dbReference type="GO" id="GO:0000162">
    <property type="term" value="P:L-tryptophan biosynthetic process"/>
    <property type="evidence" value="ECO:0007669"/>
    <property type="project" value="UniProtKB-UniRule"/>
</dbReference>
<evidence type="ECO:0000256" key="7">
    <source>
        <dbReference type="ARBA" id="ARBA00023141"/>
    </source>
</evidence>
<dbReference type="CDD" id="cd00405">
    <property type="entry name" value="PRAI"/>
    <property type="match status" value="1"/>
</dbReference>
<dbReference type="Gene3D" id="3.20.20.70">
    <property type="entry name" value="Aldolase class I"/>
    <property type="match status" value="1"/>
</dbReference>
<dbReference type="InterPro" id="IPR011060">
    <property type="entry name" value="RibuloseP-bd_barrel"/>
</dbReference>
<keyword evidence="5 9" id="KW-0028">Amino-acid biosynthesis</keyword>
<keyword evidence="6 9" id="KW-0822">Tryptophan biosynthesis</keyword>
<dbReference type="PANTHER" id="PTHR42894:SF1">
    <property type="entry name" value="N-(5'-PHOSPHORIBOSYL)ANTHRANILATE ISOMERASE"/>
    <property type="match status" value="1"/>
</dbReference>
<dbReference type="eggNOG" id="COG0135">
    <property type="taxonomic scope" value="Bacteria"/>
</dbReference>
<comment type="pathway">
    <text evidence="2 9">Amino-acid biosynthesis; L-tryptophan biosynthesis; L-tryptophan from chorismate: step 3/5.</text>
</comment>
<dbReference type="OrthoDB" id="9786954at2"/>
<keyword evidence="12" id="KW-1185">Reference proteome</keyword>
<evidence type="ECO:0000256" key="1">
    <source>
        <dbReference type="ARBA" id="ARBA00001164"/>
    </source>
</evidence>
<reference evidence="11 12" key="1">
    <citation type="journal article" date="2010" name="Stand. Genomic Sci.">
        <title>Complete genome sequence of Coraliomargarita akajimensis type strain (04OKA010-24).</title>
        <authorList>
            <person name="Mavromatis K."/>
            <person name="Abt B."/>
            <person name="Brambilla E."/>
            <person name="Lapidus A."/>
            <person name="Copeland A."/>
            <person name="Deshpande S."/>
            <person name="Nolan M."/>
            <person name="Lucas S."/>
            <person name="Tice H."/>
            <person name="Cheng J.F."/>
            <person name="Han C."/>
            <person name="Detter J.C."/>
            <person name="Woyke T."/>
            <person name="Goodwin L."/>
            <person name="Pitluck S."/>
            <person name="Held B."/>
            <person name="Brettin T."/>
            <person name="Tapia R."/>
            <person name="Ivanova N."/>
            <person name="Mikhailova N."/>
            <person name="Pati A."/>
            <person name="Liolios K."/>
            <person name="Chen A."/>
            <person name="Palaniappan K."/>
            <person name="Land M."/>
            <person name="Hauser L."/>
            <person name="Chang Y.J."/>
            <person name="Jeffries C.D."/>
            <person name="Rohde M."/>
            <person name="Goker M."/>
            <person name="Bristow J."/>
            <person name="Eisen J.A."/>
            <person name="Markowitz V."/>
            <person name="Hugenholtz P."/>
            <person name="Klenk H.P."/>
            <person name="Kyrpides N.C."/>
        </authorList>
    </citation>
    <scope>NUCLEOTIDE SEQUENCE [LARGE SCALE GENOMIC DNA]</scope>
    <source>
        <strain evidence="12">DSM 45221 / IAM 15411 / JCM 23193 / KCTC 12865</strain>
    </source>
</reference>
<dbReference type="STRING" id="583355.Caka_2959"/>
<dbReference type="Pfam" id="PF00697">
    <property type="entry name" value="PRAI"/>
    <property type="match status" value="1"/>
</dbReference>
<evidence type="ECO:0000256" key="5">
    <source>
        <dbReference type="ARBA" id="ARBA00022605"/>
    </source>
</evidence>
<evidence type="ECO:0000256" key="3">
    <source>
        <dbReference type="ARBA" id="ARBA00012572"/>
    </source>
</evidence>
<evidence type="ECO:0000313" key="12">
    <source>
        <dbReference type="Proteomes" id="UP000000925"/>
    </source>
</evidence>
<comment type="similarity">
    <text evidence="9">Belongs to the TrpF family.</text>
</comment>
<evidence type="ECO:0000256" key="8">
    <source>
        <dbReference type="ARBA" id="ARBA00023235"/>
    </source>
</evidence>
<proteinExistence type="inferred from homology"/>
<dbReference type="SUPFAM" id="SSF51366">
    <property type="entry name" value="Ribulose-phoshate binding barrel"/>
    <property type="match status" value="1"/>
</dbReference>
<dbReference type="RefSeq" id="WP_013044688.1">
    <property type="nucleotide sequence ID" value="NC_014008.1"/>
</dbReference>
<keyword evidence="7 9" id="KW-0057">Aromatic amino acid biosynthesis</keyword>